<dbReference type="CDD" id="cd03217">
    <property type="entry name" value="ABC_FeS_Assembly"/>
    <property type="match status" value="1"/>
</dbReference>
<dbReference type="PROSITE" id="PS00211">
    <property type="entry name" value="ABC_TRANSPORTER_1"/>
    <property type="match status" value="1"/>
</dbReference>
<dbReference type="KEGG" id="dcr:108219702"/>
<gene>
    <name evidence="4" type="ORF">DCAR_018048</name>
    <name evidence="5" type="ORF">DCAR_0520663</name>
</gene>
<evidence type="ECO:0000256" key="1">
    <source>
        <dbReference type="ARBA" id="ARBA00022741"/>
    </source>
</evidence>
<dbReference type="EMBL" id="CP093347">
    <property type="protein sequence ID" value="WOH01281.1"/>
    <property type="molecule type" value="Genomic_DNA"/>
</dbReference>
<evidence type="ECO:0000313" key="4">
    <source>
        <dbReference type="EMBL" id="KZM94806.1"/>
    </source>
</evidence>
<reference evidence="5" key="2">
    <citation type="submission" date="2022-03" db="EMBL/GenBank/DDBJ databases">
        <title>Draft title - Genomic analysis of global carrot germplasm unveils the trajectory of domestication and the origin of high carotenoid orange carrot.</title>
        <authorList>
            <person name="Iorizzo M."/>
            <person name="Ellison S."/>
            <person name="Senalik D."/>
            <person name="Macko-Podgorni A."/>
            <person name="Grzebelus D."/>
            <person name="Bostan H."/>
            <person name="Rolling W."/>
            <person name="Curaba J."/>
            <person name="Simon P."/>
        </authorList>
    </citation>
    <scope>NUCLEOTIDE SEQUENCE</scope>
    <source>
        <tissue evidence="5">Leaf</tissue>
    </source>
</reference>
<dbReference type="GO" id="GO:0010027">
    <property type="term" value="P:thylakoid membrane organization"/>
    <property type="evidence" value="ECO:0007669"/>
    <property type="project" value="EnsemblPlants"/>
</dbReference>
<dbReference type="GO" id="GO:0016887">
    <property type="term" value="F:ATP hydrolysis activity"/>
    <property type="evidence" value="ECO:0007669"/>
    <property type="project" value="InterPro"/>
</dbReference>
<organism evidence="4">
    <name type="scientific">Daucus carota subsp. sativus</name>
    <name type="common">Carrot</name>
    <dbReference type="NCBI Taxonomy" id="79200"/>
    <lineage>
        <taxon>Eukaryota</taxon>
        <taxon>Viridiplantae</taxon>
        <taxon>Streptophyta</taxon>
        <taxon>Embryophyta</taxon>
        <taxon>Tracheophyta</taxon>
        <taxon>Spermatophyta</taxon>
        <taxon>Magnoliopsida</taxon>
        <taxon>eudicotyledons</taxon>
        <taxon>Gunneridae</taxon>
        <taxon>Pentapetalae</taxon>
        <taxon>asterids</taxon>
        <taxon>campanulids</taxon>
        <taxon>Apiales</taxon>
        <taxon>Apiaceae</taxon>
        <taxon>Apioideae</taxon>
        <taxon>Scandiceae</taxon>
        <taxon>Daucinae</taxon>
        <taxon>Daucus</taxon>
        <taxon>Daucus sect. Daucus</taxon>
    </lineage>
</organism>
<keyword evidence="1" id="KW-0547">Nucleotide-binding</keyword>
<evidence type="ECO:0000256" key="2">
    <source>
        <dbReference type="ARBA" id="ARBA00022840"/>
    </source>
</evidence>
<dbReference type="GO" id="GO:0005524">
    <property type="term" value="F:ATP binding"/>
    <property type="evidence" value="ECO:0007669"/>
    <property type="project" value="UniProtKB-KW"/>
</dbReference>
<protein>
    <recommendedName>
        <fullName evidence="3">ABC transporter domain-containing protein</fullName>
    </recommendedName>
</protein>
<keyword evidence="2" id="KW-0067">ATP-binding</keyword>
<dbReference type="PANTHER" id="PTHR43204">
    <property type="entry name" value="ABC TRANSPORTER I FAMILY MEMBER 6, CHLOROPLASTIC"/>
    <property type="match status" value="1"/>
</dbReference>
<dbReference type="STRING" id="79200.A0A161XSZ9"/>
<evidence type="ECO:0000313" key="6">
    <source>
        <dbReference type="Proteomes" id="UP000077755"/>
    </source>
</evidence>
<dbReference type="OMA" id="GHKDYEV"/>
<evidence type="ECO:0000313" key="5">
    <source>
        <dbReference type="EMBL" id="WOH01281.1"/>
    </source>
</evidence>
<proteinExistence type="predicted"/>
<feature type="domain" description="ABC transporter" evidence="3">
    <location>
        <begin position="68"/>
        <end position="314"/>
    </location>
</feature>
<dbReference type="NCBIfam" id="TIGR01978">
    <property type="entry name" value="sufC"/>
    <property type="match status" value="1"/>
</dbReference>
<sequence>MAVLNYSSPSPPSLISSFKNSTSISHLFTVPATRRRSFPSFRIKSSLAVESPAASGTSNGGESPKILLQVKDLTAVIAQTEQPILKGVNLCIYEGEVHAVMGKNGSGKSTFAKVLVGHKDYEVTGGSIVFKGENLLDMEPEDRSIAGLFMSFQSPVEIPGVSNIDFLLMAYNARRRKLGLPEYSPIEFYAYIMPKLEVVNIKPDFLNRNVNEGFSGGEKKRNEILQLAVLGAELSILDEIDSGLDVDALRDVSKAVNGLLTPRKSVLMITHYLRLLEYIQPNYIHIMEDGKIIKTGDISIAKLLEKEGYKAVSAT</sequence>
<dbReference type="GO" id="GO:0009793">
    <property type="term" value="P:embryo development ending in seed dormancy"/>
    <property type="evidence" value="ECO:0007669"/>
    <property type="project" value="EnsemblPlants"/>
</dbReference>
<name>A0A161XSZ9_DAUCS</name>
<dbReference type="PANTHER" id="PTHR43204:SF1">
    <property type="entry name" value="ABC TRANSPORTER I FAMILY MEMBER 6, CHLOROPLASTIC"/>
    <property type="match status" value="1"/>
</dbReference>
<dbReference type="GO" id="GO:0042626">
    <property type="term" value="F:ATPase-coupled transmembrane transporter activity"/>
    <property type="evidence" value="ECO:0007669"/>
    <property type="project" value="EnsemblPlants"/>
</dbReference>
<accession>A0A161XSZ9</accession>
<dbReference type="InterPro" id="IPR010230">
    <property type="entry name" value="FeS-cluster_ATPase_SufC"/>
</dbReference>
<dbReference type="Gene3D" id="3.40.50.300">
    <property type="entry name" value="P-loop containing nucleotide triphosphate hydrolases"/>
    <property type="match status" value="1"/>
</dbReference>
<evidence type="ECO:0000259" key="3">
    <source>
        <dbReference type="PROSITE" id="PS50893"/>
    </source>
</evidence>
<dbReference type="OrthoDB" id="6500128at2759"/>
<dbReference type="InterPro" id="IPR003439">
    <property type="entry name" value="ABC_transporter-like_ATP-bd"/>
</dbReference>
<dbReference type="InterPro" id="IPR017871">
    <property type="entry name" value="ABC_transporter-like_CS"/>
</dbReference>
<dbReference type="EMBL" id="LNRQ01000005">
    <property type="protein sequence ID" value="KZM94806.1"/>
    <property type="molecule type" value="Genomic_DNA"/>
</dbReference>
<dbReference type="Gramene" id="KZM94806">
    <property type="protein sequence ID" value="KZM94806"/>
    <property type="gene ID" value="DCAR_018048"/>
</dbReference>
<dbReference type="GO" id="GO:0009507">
    <property type="term" value="C:chloroplast"/>
    <property type="evidence" value="ECO:0007669"/>
    <property type="project" value="EnsemblPlants"/>
</dbReference>
<reference evidence="4" key="1">
    <citation type="journal article" date="2016" name="Nat. Genet.">
        <title>A high-quality carrot genome assembly provides new insights into carotenoid accumulation and asterid genome evolution.</title>
        <authorList>
            <person name="Iorizzo M."/>
            <person name="Ellison S."/>
            <person name="Senalik D."/>
            <person name="Zeng P."/>
            <person name="Satapoomin P."/>
            <person name="Huang J."/>
            <person name="Bowman M."/>
            <person name="Iovene M."/>
            <person name="Sanseverino W."/>
            <person name="Cavagnaro P."/>
            <person name="Yildiz M."/>
            <person name="Macko-Podgorni A."/>
            <person name="Moranska E."/>
            <person name="Grzebelus E."/>
            <person name="Grzebelus D."/>
            <person name="Ashrafi H."/>
            <person name="Zheng Z."/>
            <person name="Cheng S."/>
            <person name="Spooner D."/>
            <person name="Van Deynze A."/>
            <person name="Simon P."/>
        </authorList>
    </citation>
    <scope>NUCLEOTIDE SEQUENCE [LARGE SCALE GENOMIC DNA]</scope>
    <source>
        <tissue evidence="4">Leaf</tissue>
    </source>
</reference>
<dbReference type="SUPFAM" id="SSF52540">
    <property type="entry name" value="P-loop containing nucleoside triphosphate hydrolases"/>
    <property type="match status" value="1"/>
</dbReference>
<dbReference type="PROSITE" id="PS50893">
    <property type="entry name" value="ABC_TRANSPORTER_2"/>
    <property type="match status" value="1"/>
</dbReference>
<dbReference type="Pfam" id="PF00005">
    <property type="entry name" value="ABC_tran"/>
    <property type="match status" value="1"/>
</dbReference>
<dbReference type="InterPro" id="IPR003593">
    <property type="entry name" value="AAA+_ATPase"/>
</dbReference>
<dbReference type="Proteomes" id="UP000077755">
    <property type="component" value="Chromosome 5"/>
</dbReference>
<dbReference type="AlphaFoldDB" id="A0A161XSZ9"/>
<dbReference type="InterPro" id="IPR027417">
    <property type="entry name" value="P-loop_NTPase"/>
</dbReference>
<keyword evidence="6" id="KW-1185">Reference proteome</keyword>
<dbReference type="SMART" id="SM00382">
    <property type="entry name" value="AAA"/>
    <property type="match status" value="1"/>
</dbReference>